<proteinExistence type="predicted"/>
<dbReference type="GO" id="GO:0017176">
    <property type="term" value="F:phosphatidylinositol N-acetylglucosaminyltransferase activity"/>
    <property type="evidence" value="ECO:0007669"/>
    <property type="project" value="UniProtKB-UniRule"/>
</dbReference>
<dbReference type="GO" id="GO:0016020">
    <property type="term" value="C:membrane"/>
    <property type="evidence" value="ECO:0007669"/>
    <property type="project" value="UniProtKB-SubCell"/>
</dbReference>
<evidence type="ECO:0000256" key="3">
    <source>
        <dbReference type="ARBA" id="ARBA00022502"/>
    </source>
</evidence>
<dbReference type="KEGG" id="ngr:NAEGRDRAFT_31992"/>
<dbReference type="EMBL" id="GG738857">
    <property type="protein sequence ID" value="EFC46832.1"/>
    <property type="molecule type" value="Genomic_DNA"/>
</dbReference>
<comment type="subcellular location">
    <subcellularLocation>
        <location evidence="1">Membrane</location>
        <topology evidence="1">Multi-pass membrane protein</topology>
    </subcellularLocation>
</comment>
<dbReference type="eggNOG" id="KOG2257">
    <property type="taxonomic scope" value="Eukaryota"/>
</dbReference>
<dbReference type="UniPathway" id="UPA00196"/>
<keyword evidence="11" id="KW-1185">Reference proteome</keyword>
<dbReference type="PIRSF" id="PIRSF008765">
    <property type="entry name" value="PIG-P_GPI19"/>
    <property type="match status" value="1"/>
</dbReference>
<evidence type="ECO:0000259" key="9">
    <source>
        <dbReference type="Pfam" id="PF08510"/>
    </source>
</evidence>
<dbReference type="PANTHER" id="PTHR46346:SF1">
    <property type="entry name" value="PHOSPHATIDYLINOSITOL N-ACETYLGLUCOSAMINYLTRANSFERASE SUBUNIT P"/>
    <property type="match status" value="1"/>
</dbReference>
<name>D2V8N0_NAEGR</name>
<keyword evidence="3 7" id="KW-0337">GPI-anchor biosynthesis</keyword>
<dbReference type="Proteomes" id="UP000006671">
    <property type="component" value="Unassembled WGS sequence"/>
</dbReference>
<evidence type="ECO:0000313" key="11">
    <source>
        <dbReference type="Proteomes" id="UP000006671"/>
    </source>
</evidence>
<feature type="transmembrane region" description="Helical" evidence="8">
    <location>
        <begin position="21"/>
        <end position="43"/>
    </location>
</feature>
<organism evidence="11">
    <name type="scientific">Naegleria gruberi</name>
    <name type="common">Amoeba</name>
    <dbReference type="NCBI Taxonomy" id="5762"/>
    <lineage>
        <taxon>Eukaryota</taxon>
        <taxon>Discoba</taxon>
        <taxon>Heterolobosea</taxon>
        <taxon>Tetramitia</taxon>
        <taxon>Eutetramitia</taxon>
        <taxon>Vahlkampfiidae</taxon>
        <taxon>Naegleria</taxon>
    </lineage>
</organism>
<dbReference type="InParanoid" id="D2V8N0"/>
<dbReference type="InterPro" id="IPR052263">
    <property type="entry name" value="GPI_Anchor_Biosynth"/>
</dbReference>
<gene>
    <name evidence="10" type="ORF">NAEGRDRAFT_31992</name>
</gene>
<evidence type="ECO:0000256" key="1">
    <source>
        <dbReference type="ARBA" id="ARBA00004141"/>
    </source>
</evidence>
<dbReference type="PANTHER" id="PTHR46346">
    <property type="entry name" value="PHOSPHATIDYLINOSITOL N-ACETYLGLUCOSAMINYLTRANSFERASE SUBUNIT P"/>
    <property type="match status" value="1"/>
</dbReference>
<evidence type="ECO:0000256" key="8">
    <source>
        <dbReference type="SAM" id="Phobius"/>
    </source>
</evidence>
<feature type="transmembrane region" description="Helical" evidence="8">
    <location>
        <begin position="63"/>
        <end position="85"/>
    </location>
</feature>
<dbReference type="GeneID" id="8860043"/>
<sequence length="151" mass="18252">MNDHQQLKEKRDLPVIKSSSNVEIYGFVGWIVTFVILFLYLSYAYIPDEWLHIIGVTYYPDKYWAMAIPCFLCVVWITFFLWNYFYYHYNSYPLDDLRCIEDNRTKYLKRENIVLGSWENKNPKKTDPVVPIVRDLPLEIVNEMLFDKEED</sequence>
<dbReference type="AlphaFoldDB" id="D2V8N0"/>
<dbReference type="Pfam" id="PF08510">
    <property type="entry name" value="PIG-P"/>
    <property type="match status" value="1"/>
</dbReference>
<evidence type="ECO:0000256" key="5">
    <source>
        <dbReference type="ARBA" id="ARBA00022989"/>
    </source>
</evidence>
<dbReference type="OrthoDB" id="690928at2759"/>
<dbReference type="GO" id="GO:0006506">
    <property type="term" value="P:GPI anchor biosynthetic process"/>
    <property type="evidence" value="ECO:0007669"/>
    <property type="project" value="UniProtKB-UniPathway"/>
</dbReference>
<evidence type="ECO:0000256" key="7">
    <source>
        <dbReference type="PIRNR" id="PIRNR008765"/>
    </source>
</evidence>
<evidence type="ECO:0000313" key="10">
    <source>
        <dbReference type="EMBL" id="EFC46832.1"/>
    </source>
</evidence>
<reference evidence="10 11" key="1">
    <citation type="journal article" date="2010" name="Cell">
        <title>The genome of Naegleria gruberi illuminates early eukaryotic versatility.</title>
        <authorList>
            <person name="Fritz-Laylin L.K."/>
            <person name="Prochnik S.E."/>
            <person name="Ginger M.L."/>
            <person name="Dacks J.B."/>
            <person name="Carpenter M.L."/>
            <person name="Field M.C."/>
            <person name="Kuo A."/>
            <person name="Paredez A."/>
            <person name="Chapman J."/>
            <person name="Pham J."/>
            <person name="Shu S."/>
            <person name="Neupane R."/>
            <person name="Cipriano M."/>
            <person name="Mancuso J."/>
            <person name="Tu H."/>
            <person name="Salamov A."/>
            <person name="Lindquist E."/>
            <person name="Shapiro H."/>
            <person name="Lucas S."/>
            <person name="Grigoriev I.V."/>
            <person name="Cande W.Z."/>
            <person name="Fulton C."/>
            <person name="Rokhsar D.S."/>
            <person name="Dawson S.C."/>
        </authorList>
    </citation>
    <scope>NUCLEOTIDE SEQUENCE [LARGE SCALE GENOMIC DNA]</scope>
    <source>
        <strain evidence="10 11">NEG-M</strain>
    </source>
</reference>
<keyword evidence="4 8" id="KW-0812">Transmembrane</keyword>
<dbReference type="RefSeq" id="XP_002679576.1">
    <property type="nucleotide sequence ID" value="XM_002679530.1"/>
</dbReference>
<dbReference type="STRING" id="5762.D2V8N0"/>
<dbReference type="OMA" id="LYVLWAY"/>
<dbReference type="InterPro" id="IPR013717">
    <property type="entry name" value="PIG-P"/>
</dbReference>
<keyword evidence="7" id="KW-0808">Transferase</keyword>
<dbReference type="VEuPathDB" id="AmoebaDB:NAEGRDRAFT_31992"/>
<evidence type="ECO:0000256" key="4">
    <source>
        <dbReference type="ARBA" id="ARBA00022692"/>
    </source>
</evidence>
<feature type="domain" description="PIG-P" evidence="9">
    <location>
        <begin position="22"/>
        <end position="146"/>
    </location>
</feature>
<comment type="function">
    <text evidence="7">Part of the complex catalyzing the transfer of N-acetylglucosamine from UDP-N-acetylglucosamine to phosphatidylinositol, the first step of GPI biosynthesis.</text>
</comment>
<dbReference type="InterPro" id="IPR016542">
    <property type="entry name" value="PIG-P_GPI19"/>
</dbReference>
<accession>D2V8N0</accession>
<keyword evidence="5 8" id="KW-1133">Transmembrane helix</keyword>
<evidence type="ECO:0000256" key="2">
    <source>
        <dbReference type="ARBA" id="ARBA00004687"/>
    </source>
</evidence>
<evidence type="ECO:0000256" key="6">
    <source>
        <dbReference type="ARBA" id="ARBA00023136"/>
    </source>
</evidence>
<comment type="pathway">
    <text evidence="2 7">Glycolipid biosynthesis; glycosylphosphatidylinositol-anchor biosynthesis.</text>
</comment>
<dbReference type="GO" id="GO:0005783">
    <property type="term" value="C:endoplasmic reticulum"/>
    <property type="evidence" value="ECO:0007669"/>
    <property type="project" value="TreeGrafter"/>
</dbReference>
<keyword evidence="6 7" id="KW-0472">Membrane</keyword>
<protein>
    <submittedName>
        <fullName evidence="10">Predicted protein</fullName>
    </submittedName>
</protein>